<evidence type="ECO:0000256" key="2">
    <source>
        <dbReference type="ARBA" id="ARBA00022448"/>
    </source>
</evidence>
<keyword evidence="3 8" id="KW-0812">Transmembrane</keyword>
<dbReference type="InterPro" id="IPR027417">
    <property type="entry name" value="P-loop_NTPase"/>
</dbReference>
<comment type="subcellular location">
    <subcellularLocation>
        <location evidence="1">Membrane</location>
        <topology evidence="1">Multi-pass membrane protein</topology>
    </subcellularLocation>
</comment>
<evidence type="ECO:0000256" key="8">
    <source>
        <dbReference type="SAM" id="Phobius"/>
    </source>
</evidence>
<proteinExistence type="predicted"/>
<name>D3B8P3_HETP5</name>
<dbReference type="InterPro" id="IPR050352">
    <property type="entry name" value="ABCG_transporters"/>
</dbReference>
<evidence type="ECO:0000256" key="4">
    <source>
        <dbReference type="ARBA" id="ARBA00022741"/>
    </source>
</evidence>
<dbReference type="Pfam" id="PF01061">
    <property type="entry name" value="ABC2_membrane"/>
    <property type="match status" value="1"/>
</dbReference>
<feature type="transmembrane region" description="Helical" evidence="8">
    <location>
        <begin position="589"/>
        <end position="610"/>
    </location>
</feature>
<dbReference type="STRING" id="670386.D3B8P3"/>
<dbReference type="PANTHER" id="PTHR48041">
    <property type="entry name" value="ABC TRANSPORTER G FAMILY MEMBER 28"/>
    <property type="match status" value="1"/>
</dbReference>
<dbReference type="GO" id="GO:0005524">
    <property type="term" value="F:ATP binding"/>
    <property type="evidence" value="ECO:0007669"/>
    <property type="project" value="UniProtKB-KW"/>
</dbReference>
<evidence type="ECO:0000256" key="3">
    <source>
        <dbReference type="ARBA" id="ARBA00022692"/>
    </source>
</evidence>
<keyword evidence="6 8" id="KW-1133">Transmembrane helix</keyword>
<gene>
    <name evidence="10" type="primary">abcG8</name>
    <name evidence="10" type="ORF">PPL_04836</name>
</gene>
<evidence type="ECO:0000256" key="6">
    <source>
        <dbReference type="ARBA" id="ARBA00022989"/>
    </source>
</evidence>
<dbReference type="SUPFAM" id="SSF52540">
    <property type="entry name" value="P-loop containing nucleoside triphosphate hydrolases"/>
    <property type="match status" value="1"/>
</dbReference>
<feature type="transmembrane region" description="Helical" evidence="8">
    <location>
        <begin position="503"/>
        <end position="522"/>
    </location>
</feature>
<dbReference type="Gene3D" id="3.40.50.300">
    <property type="entry name" value="P-loop containing nucleotide triphosphate hydrolases"/>
    <property type="match status" value="1"/>
</dbReference>
<dbReference type="SMART" id="SM00382">
    <property type="entry name" value="AAA"/>
    <property type="match status" value="1"/>
</dbReference>
<feature type="transmembrane region" description="Helical" evidence="8">
    <location>
        <begin position="437"/>
        <end position="463"/>
    </location>
</feature>
<keyword evidence="11" id="KW-1185">Reference proteome</keyword>
<dbReference type="InterPro" id="IPR003439">
    <property type="entry name" value="ABC_transporter-like_ATP-bd"/>
</dbReference>
<dbReference type="InterPro" id="IPR017871">
    <property type="entry name" value="ABC_transporter-like_CS"/>
</dbReference>
<keyword evidence="2" id="KW-0813">Transport</keyword>
<dbReference type="PROSITE" id="PS00211">
    <property type="entry name" value="ABC_TRANSPORTER_1"/>
    <property type="match status" value="1"/>
</dbReference>
<feature type="domain" description="ABC transporter" evidence="9">
    <location>
        <begin position="25"/>
        <end position="272"/>
    </location>
</feature>
<keyword evidence="7 8" id="KW-0472">Membrane</keyword>
<evidence type="ECO:0000256" key="7">
    <source>
        <dbReference type="ARBA" id="ARBA00023136"/>
    </source>
</evidence>
<dbReference type="InterPro" id="IPR003593">
    <property type="entry name" value="AAA+_ATPase"/>
</dbReference>
<sequence>MDCEMDAIKIKEVDTIDYVVSPFQMVFKDVGYTINKTKKKKVILEHISGCIEPGEFIGVIGPSGSGKTTLLDILTSRKTQGNITGEIFINGKPITKEFRKKCGYVTQEDIFLPTITVKEALEFYANLKLSESVSEQDKNNMIKNVLNTIGLADKIDCKIGGILPGGNVLRGLSGGEKKRLNIGCSLCTAPSFLVLDEPTSGLDATSALAVVETLQKLSIKGVTIICSIHQPRVEIISQFSKSCLIVKGRQLYFGQDMIGFFETKGFFCSLGANSNDFIMDTMVHIEKQNKTMFQELTQSWYEYSITDINEKIDNFSKMDEIYIASEITGKSFIDNSGDTSMLNQIKVIFKRTAFHAIRNPGNLVLRSIVAVIVGLLFGACFARLGWSQKEIFQRVAIMYSIITSLQITPFKCISLFLESRYLYNKERAAKVHSTFSYFFSFILVEIIMSLIVSIIFVTVIYWLCNLKNSAEAFFFAVLINCLVHVWSMLLIVIIANISGTSDNTFSIGSAFTIILQLFLGYLVPVKSLPNSFEWVHYINPLFYTFNAWIVSEFEGKELSCDPNEICYFKSGQDVINFYNATEFSKNQCVFILFAFVLVFYGLAYLCLRYFSKERR</sequence>
<dbReference type="EMBL" id="ADBJ01000020">
    <property type="protein sequence ID" value="EFA82411.1"/>
    <property type="molecule type" value="Genomic_DNA"/>
</dbReference>
<evidence type="ECO:0000313" key="10">
    <source>
        <dbReference type="EMBL" id="EFA82411.1"/>
    </source>
</evidence>
<feature type="transmembrane region" description="Helical" evidence="8">
    <location>
        <begin position="396"/>
        <end position="417"/>
    </location>
</feature>
<feature type="transmembrane region" description="Helical" evidence="8">
    <location>
        <begin position="472"/>
        <end position="497"/>
    </location>
</feature>
<evidence type="ECO:0000313" key="11">
    <source>
        <dbReference type="Proteomes" id="UP000001396"/>
    </source>
</evidence>
<dbReference type="GeneID" id="31360323"/>
<dbReference type="OMA" id="WFRWITK"/>
<protein>
    <submittedName>
        <fullName evidence="10">ABC transporter G family protein</fullName>
    </submittedName>
</protein>
<dbReference type="PROSITE" id="PS50893">
    <property type="entry name" value="ABC_TRANSPORTER_2"/>
    <property type="match status" value="1"/>
</dbReference>
<evidence type="ECO:0000256" key="5">
    <source>
        <dbReference type="ARBA" id="ARBA00022840"/>
    </source>
</evidence>
<accession>D3B8P3</accession>
<dbReference type="PANTHER" id="PTHR48041:SF139">
    <property type="entry name" value="PROTEIN SCARLET"/>
    <property type="match status" value="1"/>
</dbReference>
<dbReference type="InParanoid" id="D3B8P3"/>
<keyword evidence="5" id="KW-0067">ATP-binding</keyword>
<dbReference type="GO" id="GO:0030587">
    <property type="term" value="P:sorocarp development"/>
    <property type="evidence" value="ECO:0007669"/>
    <property type="project" value="UniProtKB-ARBA"/>
</dbReference>
<dbReference type="Pfam" id="PF00005">
    <property type="entry name" value="ABC_tran"/>
    <property type="match status" value="1"/>
</dbReference>
<dbReference type="GO" id="GO:0140359">
    <property type="term" value="F:ABC-type transporter activity"/>
    <property type="evidence" value="ECO:0007669"/>
    <property type="project" value="InterPro"/>
</dbReference>
<dbReference type="GO" id="GO:0016020">
    <property type="term" value="C:membrane"/>
    <property type="evidence" value="ECO:0007669"/>
    <property type="project" value="UniProtKB-SubCell"/>
</dbReference>
<keyword evidence="4" id="KW-0547">Nucleotide-binding</keyword>
<comment type="caution">
    <text evidence="10">The sequence shown here is derived from an EMBL/GenBank/DDBJ whole genome shotgun (WGS) entry which is preliminary data.</text>
</comment>
<evidence type="ECO:0000259" key="9">
    <source>
        <dbReference type="PROSITE" id="PS50893"/>
    </source>
</evidence>
<evidence type="ECO:0000256" key="1">
    <source>
        <dbReference type="ARBA" id="ARBA00004141"/>
    </source>
</evidence>
<reference evidence="10 11" key="1">
    <citation type="journal article" date="2011" name="Genome Res.">
        <title>Phylogeny-wide analysis of social amoeba genomes highlights ancient origins for complex intercellular communication.</title>
        <authorList>
            <person name="Heidel A.J."/>
            <person name="Lawal H.M."/>
            <person name="Felder M."/>
            <person name="Schilde C."/>
            <person name="Helps N.R."/>
            <person name="Tunggal B."/>
            <person name="Rivero F."/>
            <person name="John U."/>
            <person name="Schleicher M."/>
            <person name="Eichinger L."/>
            <person name="Platzer M."/>
            <person name="Noegel A.A."/>
            <person name="Schaap P."/>
            <person name="Gloeckner G."/>
        </authorList>
    </citation>
    <scope>NUCLEOTIDE SEQUENCE [LARGE SCALE GENOMIC DNA]</scope>
    <source>
        <strain evidence="11">ATCC 26659 / Pp 5 / PN500</strain>
    </source>
</reference>
<dbReference type="InterPro" id="IPR013525">
    <property type="entry name" value="ABC2_TM"/>
</dbReference>
<dbReference type="GO" id="GO:0016887">
    <property type="term" value="F:ATP hydrolysis activity"/>
    <property type="evidence" value="ECO:0007669"/>
    <property type="project" value="InterPro"/>
</dbReference>
<dbReference type="Proteomes" id="UP000001396">
    <property type="component" value="Unassembled WGS sequence"/>
</dbReference>
<dbReference type="RefSeq" id="XP_020434528.1">
    <property type="nucleotide sequence ID" value="XM_020575733.1"/>
</dbReference>
<dbReference type="AlphaFoldDB" id="D3B8P3"/>
<dbReference type="CDD" id="cd03213">
    <property type="entry name" value="ABCG_EPDR"/>
    <property type="match status" value="1"/>
</dbReference>
<feature type="transmembrane region" description="Helical" evidence="8">
    <location>
        <begin position="363"/>
        <end position="384"/>
    </location>
</feature>
<organism evidence="10 11">
    <name type="scientific">Heterostelium pallidum (strain ATCC 26659 / Pp 5 / PN500)</name>
    <name type="common">Cellular slime mold</name>
    <name type="synonym">Polysphondylium pallidum</name>
    <dbReference type="NCBI Taxonomy" id="670386"/>
    <lineage>
        <taxon>Eukaryota</taxon>
        <taxon>Amoebozoa</taxon>
        <taxon>Evosea</taxon>
        <taxon>Eumycetozoa</taxon>
        <taxon>Dictyostelia</taxon>
        <taxon>Acytosteliales</taxon>
        <taxon>Acytosteliaceae</taxon>
        <taxon>Heterostelium</taxon>
    </lineage>
</organism>